<accession>A0ABS5TLV5</accession>
<name>A0ABS5TLV5_9ACTN</name>
<reference evidence="2 3" key="1">
    <citation type="submission" date="2021-05" db="EMBL/GenBank/DDBJ databases">
        <title>Kineosporia and Streptomyces sp. nov. two new marine actinobacteria isolated from Coral.</title>
        <authorList>
            <person name="Buangrab K."/>
            <person name="Sutthacheep M."/>
            <person name="Yeemin T."/>
            <person name="Harunari E."/>
            <person name="Igarashi Y."/>
            <person name="Kanchanasin P."/>
            <person name="Tanasupawat S."/>
            <person name="Phongsopitanun W."/>
        </authorList>
    </citation>
    <scope>NUCLEOTIDE SEQUENCE [LARGE SCALE GENOMIC DNA]</scope>
    <source>
        <strain evidence="2 3">J2-2</strain>
    </source>
</reference>
<evidence type="ECO:0000313" key="2">
    <source>
        <dbReference type="EMBL" id="MBT0771833.1"/>
    </source>
</evidence>
<dbReference type="Proteomes" id="UP001197247">
    <property type="component" value="Unassembled WGS sequence"/>
</dbReference>
<feature type="region of interest" description="Disordered" evidence="1">
    <location>
        <begin position="42"/>
        <end position="64"/>
    </location>
</feature>
<dbReference type="RefSeq" id="WP_214158203.1">
    <property type="nucleotide sequence ID" value="NZ_JAHBAY010000010.1"/>
</dbReference>
<gene>
    <name evidence="2" type="ORF">KIH74_23025</name>
</gene>
<organism evidence="2 3">
    <name type="scientific">Kineosporia corallincola</name>
    <dbReference type="NCBI Taxonomy" id="2835133"/>
    <lineage>
        <taxon>Bacteria</taxon>
        <taxon>Bacillati</taxon>
        <taxon>Actinomycetota</taxon>
        <taxon>Actinomycetes</taxon>
        <taxon>Kineosporiales</taxon>
        <taxon>Kineosporiaceae</taxon>
        <taxon>Kineosporia</taxon>
    </lineage>
</organism>
<dbReference type="EMBL" id="JAHBAY010000010">
    <property type="protein sequence ID" value="MBT0771833.1"/>
    <property type="molecule type" value="Genomic_DNA"/>
</dbReference>
<protein>
    <submittedName>
        <fullName evidence="2">Uncharacterized protein</fullName>
    </submittedName>
</protein>
<comment type="caution">
    <text evidence="2">The sequence shown here is derived from an EMBL/GenBank/DDBJ whole genome shotgun (WGS) entry which is preliminary data.</text>
</comment>
<evidence type="ECO:0000256" key="1">
    <source>
        <dbReference type="SAM" id="MobiDB-lite"/>
    </source>
</evidence>
<keyword evidence="3" id="KW-1185">Reference proteome</keyword>
<evidence type="ECO:0000313" key="3">
    <source>
        <dbReference type="Proteomes" id="UP001197247"/>
    </source>
</evidence>
<proteinExistence type="predicted"/>
<sequence length="64" mass="7474">MPGHGLAYERLSNGLRATTEPARRDELLDEWIDMRDLATNYDADQWGLNPDDPMWDQLDQQEAR</sequence>